<feature type="region of interest" description="Disordered" evidence="15">
    <location>
        <begin position="82"/>
        <end position="107"/>
    </location>
</feature>
<dbReference type="FunFam" id="2.10.25.10:FF:000022">
    <property type="entry name" value="Metalloendopeptidase"/>
    <property type="match status" value="2"/>
</dbReference>
<evidence type="ECO:0000256" key="11">
    <source>
        <dbReference type="ARBA" id="ARBA00023145"/>
    </source>
</evidence>
<dbReference type="PROSITE" id="PS01187">
    <property type="entry name" value="EGF_CA"/>
    <property type="match status" value="2"/>
</dbReference>
<dbReference type="Pfam" id="PF07645">
    <property type="entry name" value="EGF_CA"/>
    <property type="match status" value="1"/>
</dbReference>
<dbReference type="FunFam" id="2.60.120.290:FF:000011">
    <property type="entry name" value="Metalloendopeptidase"/>
    <property type="match status" value="1"/>
</dbReference>
<keyword evidence="2 14" id="KW-0245">EGF-like domain</keyword>
<dbReference type="GO" id="GO:0004222">
    <property type="term" value="F:metalloendopeptidase activity"/>
    <property type="evidence" value="ECO:0007669"/>
    <property type="project" value="InterPro"/>
</dbReference>
<evidence type="ECO:0000256" key="12">
    <source>
        <dbReference type="ARBA" id="ARBA00023157"/>
    </source>
</evidence>
<proteinExistence type="predicted"/>
<feature type="domain" description="CUB" evidence="16">
    <location>
        <begin position="311"/>
        <end position="401"/>
    </location>
</feature>
<dbReference type="InterPro" id="IPR035914">
    <property type="entry name" value="Sperma_CUB_dom_sf"/>
</dbReference>
<name>A0A212CMK8_CEREH</name>
<dbReference type="InterPro" id="IPR000859">
    <property type="entry name" value="CUB_dom"/>
</dbReference>
<dbReference type="InterPro" id="IPR000152">
    <property type="entry name" value="EGF-type_Asp/Asn_hydroxyl_site"/>
</dbReference>
<evidence type="ECO:0000313" key="19">
    <source>
        <dbReference type="Proteomes" id="UP000242450"/>
    </source>
</evidence>
<dbReference type="InterPro" id="IPR018097">
    <property type="entry name" value="EGF_Ca-bd_CS"/>
</dbReference>
<dbReference type="PROSITE" id="PS00010">
    <property type="entry name" value="ASX_HYDROXYL"/>
    <property type="match status" value="1"/>
</dbReference>
<feature type="non-terminal residue" evidence="18">
    <location>
        <position position="727"/>
    </location>
</feature>
<dbReference type="FunFam" id="2.60.120.290:FF:000014">
    <property type="entry name" value="Metalloendopeptidase"/>
    <property type="match status" value="1"/>
</dbReference>
<dbReference type="PANTHER" id="PTHR24251:SF37">
    <property type="entry name" value="CUB DOMAIN-CONTAINING PROTEIN"/>
    <property type="match status" value="1"/>
</dbReference>
<keyword evidence="19" id="KW-1185">Reference proteome</keyword>
<accession>A0A212CMK8</accession>
<protein>
    <recommendedName>
        <fullName evidence="20">Bone morphogenetic protein 1</fullName>
    </recommendedName>
</protein>
<dbReference type="SMART" id="SM00179">
    <property type="entry name" value="EGF_CA"/>
    <property type="match status" value="2"/>
</dbReference>
<dbReference type="Pfam" id="PF14670">
    <property type="entry name" value="FXa_inhibition"/>
    <property type="match status" value="1"/>
</dbReference>
<evidence type="ECO:0000256" key="14">
    <source>
        <dbReference type="PROSITE-ProRule" id="PRU00076"/>
    </source>
</evidence>
<evidence type="ECO:0000259" key="17">
    <source>
        <dbReference type="PROSITE" id="PS50026"/>
    </source>
</evidence>
<feature type="region of interest" description="Disordered" evidence="15">
    <location>
        <begin position="680"/>
        <end position="727"/>
    </location>
</feature>
<evidence type="ECO:0000256" key="5">
    <source>
        <dbReference type="ARBA" id="ARBA00022729"/>
    </source>
</evidence>
<keyword evidence="6" id="KW-0677">Repeat</keyword>
<dbReference type="Gene3D" id="2.60.120.290">
    <property type="entry name" value="Spermadhesin, CUB domain"/>
    <property type="match status" value="6"/>
</dbReference>
<dbReference type="FunFam" id="2.60.120.290:FF:000004">
    <property type="entry name" value="Metalloendopeptidase"/>
    <property type="match status" value="1"/>
</dbReference>
<keyword evidence="7" id="KW-0378">Hydrolase</keyword>
<evidence type="ECO:0000256" key="2">
    <source>
        <dbReference type="ARBA" id="ARBA00022536"/>
    </source>
</evidence>
<reference evidence="18 19" key="1">
    <citation type="journal article" date="2018" name="Mol. Genet. Genomics">
        <title>The red deer Cervus elaphus genome CerEla1.0: sequencing, annotating, genes, and chromosomes.</title>
        <authorList>
            <person name="Bana N.A."/>
            <person name="Nyiri A."/>
            <person name="Nagy J."/>
            <person name="Frank K."/>
            <person name="Nagy T."/>
            <person name="Steger V."/>
            <person name="Schiller M."/>
            <person name="Lakatos P."/>
            <person name="Sugar L."/>
            <person name="Horn P."/>
            <person name="Barta E."/>
            <person name="Orosz L."/>
        </authorList>
    </citation>
    <scope>NUCLEOTIDE SEQUENCE [LARGE SCALE GENOMIC DNA]</scope>
    <source>
        <strain evidence="18">Hungarian</strain>
    </source>
</reference>
<evidence type="ECO:0000256" key="1">
    <source>
        <dbReference type="ARBA" id="ARBA00022473"/>
    </source>
</evidence>
<feature type="domain" description="EGF-like" evidence="17">
    <location>
        <begin position="267"/>
        <end position="308"/>
    </location>
</feature>
<evidence type="ECO:0000259" key="16">
    <source>
        <dbReference type="PROSITE" id="PS01180"/>
    </source>
</evidence>
<sequence>IILNFTSMDLYRSRLCWYDYVEVRDGFWRKAPLRGRFCGGKLPEPIVSTDSRLWVEFRSSSNWVGKGFFAVYEGTKARGEVGSLDTLEPLPPGTPGVRPRPLKEGSRDPSGIGWGLGPWEAGGCGWDWKKERGAQSILTNTPLFPTLSPVPKAICGGDVKKDNGHIQSPNYPDDYRPSKVCVWRIQVSEGFHVGLTFQSFEIERHDSCAYDYLEVRDGHSESSTLIGRYCGYEKPDDIKSTSSRLWLKFVSDGSINKAGFAVNFFKEVDECSRPNRGGCEQRCLNTLGSYKCSCDPGYELAPDKRRCEAACGGFLTKLNGSITSPGWPKEYPPNKNCIWQLVAPTQYRISLQFDFFETEGNDFCGSEKPEVITSQYNNMRVEFKSDNTVSKKGFKAHFFSDKDECSKDNGGCQQDCVNTFGSYECQCRSGFVLHDNKHDCKEAGCDHKVTSSSGTITSPNWPDKYPSKKECTWAISSTPGHRVKLTFMEMDIESQPECAYDHLEVYDGRDSKAPVLGRFCGSKKPEPVLATGNRMFLRFYSDNSVQRKGFQASHSTECGGQVRAEVKTKDLYSHAQFGDNNYPGGVDCEWVIVAEEGYGVELVFQTFEVEEETDCGYDYMELFDGYDSTAPRLGRYCGSGPPEEVYSAGDSVLVKFHSDDTITKKGFHLRYTSTKFQDTLHSRKDGGPAALGHLSRTAGGRRKVGTPSLSPGCQDLRADGPGEAVLG</sequence>
<keyword evidence="13" id="KW-0325">Glycoprotein</keyword>
<feature type="domain" description="CUB" evidence="16">
    <location>
        <begin position="155"/>
        <end position="267"/>
    </location>
</feature>
<evidence type="ECO:0000313" key="18">
    <source>
        <dbReference type="EMBL" id="OWK07279.1"/>
    </source>
</evidence>
<organism evidence="18 19">
    <name type="scientific">Cervus elaphus hippelaphus</name>
    <name type="common">European red deer</name>
    <dbReference type="NCBI Taxonomy" id="46360"/>
    <lineage>
        <taxon>Eukaryota</taxon>
        <taxon>Metazoa</taxon>
        <taxon>Chordata</taxon>
        <taxon>Craniata</taxon>
        <taxon>Vertebrata</taxon>
        <taxon>Euteleostomi</taxon>
        <taxon>Mammalia</taxon>
        <taxon>Eutheria</taxon>
        <taxon>Laurasiatheria</taxon>
        <taxon>Artiodactyla</taxon>
        <taxon>Ruminantia</taxon>
        <taxon>Pecora</taxon>
        <taxon>Cervidae</taxon>
        <taxon>Cervinae</taxon>
        <taxon>Cervus</taxon>
    </lineage>
</organism>
<dbReference type="Pfam" id="PF00431">
    <property type="entry name" value="CUB"/>
    <property type="match status" value="5"/>
</dbReference>
<gene>
    <name evidence="18" type="ORF">Celaphus_00017153</name>
</gene>
<evidence type="ECO:0000256" key="15">
    <source>
        <dbReference type="SAM" id="MobiDB-lite"/>
    </source>
</evidence>
<keyword evidence="3" id="KW-0645">Protease</keyword>
<evidence type="ECO:0000256" key="4">
    <source>
        <dbReference type="ARBA" id="ARBA00022723"/>
    </source>
</evidence>
<dbReference type="InterPro" id="IPR049883">
    <property type="entry name" value="NOTCH1_EGF-like"/>
</dbReference>
<feature type="non-terminal residue" evidence="18">
    <location>
        <position position="1"/>
    </location>
</feature>
<keyword evidence="9" id="KW-0106">Calcium</keyword>
<dbReference type="SUPFAM" id="SSF49854">
    <property type="entry name" value="Spermadhesin, CUB domain"/>
    <property type="match status" value="5"/>
</dbReference>
<keyword evidence="10" id="KW-0482">Metalloprotease</keyword>
<feature type="domain" description="CUB" evidence="16">
    <location>
        <begin position="1"/>
        <end position="75"/>
    </location>
</feature>
<evidence type="ECO:0000256" key="6">
    <source>
        <dbReference type="ARBA" id="ARBA00022737"/>
    </source>
</evidence>
<keyword evidence="4" id="KW-0479">Metal-binding</keyword>
<feature type="domain" description="CUB" evidence="16">
    <location>
        <begin position="445"/>
        <end position="557"/>
    </location>
</feature>
<dbReference type="PANTHER" id="PTHR24251">
    <property type="entry name" value="OVOCHYMASE-RELATED"/>
    <property type="match status" value="1"/>
</dbReference>
<dbReference type="InterPro" id="IPR015446">
    <property type="entry name" value="BMP_1/tolloid-like"/>
</dbReference>
<evidence type="ECO:0000256" key="8">
    <source>
        <dbReference type="ARBA" id="ARBA00022833"/>
    </source>
</evidence>
<keyword evidence="1" id="KW-0217">Developmental protein</keyword>
<dbReference type="OrthoDB" id="431034at2759"/>
<dbReference type="InterPro" id="IPR001881">
    <property type="entry name" value="EGF-like_Ca-bd_dom"/>
</dbReference>
<keyword evidence="12" id="KW-1015">Disulfide bond</keyword>
<keyword evidence="5" id="KW-0732">Signal</keyword>
<keyword evidence="8" id="KW-0862">Zinc</keyword>
<dbReference type="PROSITE" id="PS01186">
    <property type="entry name" value="EGF_2"/>
    <property type="match status" value="2"/>
</dbReference>
<dbReference type="Gene3D" id="2.10.25.10">
    <property type="entry name" value="Laminin"/>
    <property type="match status" value="2"/>
</dbReference>
<evidence type="ECO:0000256" key="9">
    <source>
        <dbReference type="ARBA" id="ARBA00022837"/>
    </source>
</evidence>
<dbReference type="GO" id="GO:0005509">
    <property type="term" value="F:calcium ion binding"/>
    <property type="evidence" value="ECO:0007669"/>
    <property type="project" value="InterPro"/>
</dbReference>
<dbReference type="SMART" id="SM00181">
    <property type="entry name" value="EGF"/>
    <property type="match status" value="2"/>
</dbReference>
<evidence type="ECO:0000256" key="3">
    <source>
        <dbReference type="ARBA" id="ARBA00022670"/>
    </source>
</evidence>
<dbReference type="CDD" id="cd00054">
    <property type="entry name" value="EGF_CA"/>
    <property type="match status" value="1"/>
</dbReference>
<dbReference type="SUPFAM" id="SSF57196">
    <property type="entry name" value="EGF/Laminin"/>
    <property type="match status" value="2"/>
</dbReference>
<comment type="caution">
    <text evidence="14">Lacks conserved residue(s) required for the propagation of feature annotation.</text>
</comment>
<evidence type="ECO:0000256" key="10">
    <source>
        <dbReference type="ARBA" id="ARBA00023049"/>
    </source>
</evidence>
<dbReference type="PROSITE" id="PS01180">
    <property type="entry name" value="CUB"/>
    <property type="match status" value="5"/>
</dbReference>
<dbReference type="InterPro" id="IPR000742">
    <property type="entry name" value="EGF"/>
</dbReference>
<dbReference type="CDD" id="cd00041">
    <property type="entry name" value="CUB"/>
    <property type="match status" value="5"/>
</dbReference>
<evidence type="ECO:0000256" key="13">
    <source>
        <dbReference type="ARBA" id="ARBA00023180"/>
    </source>
</evidence>
<dbReference type="PIRSF" id="PIRSF001199">
    <property type="entry name" value="BMP_1/tolloid-like"/>
    <property type="match status" value="1"/>
</dbReference>
<dbReference type="AlphaFoldDB" id="A0A212CMK8"/>
<comment type="caution">
    <text evidence="18">The sequence shown here is derived from an EMBL/GenBank/DDBJ whole genome shotgun (WGS) entry which is preliminary data.</text>
</comment>
<feature type="domain" description="CUB" evidence="16">
    <location>
        <begin position="558"/>
        <end position="674"/>
    </location>
</feature>
<dbReference type="PROSITE" id="PS50026">
    <property type="entry name" value="EGF_3"/>
    <property type="match status" value="1"/>
</dbReference>
<dbReference type="EMBL" id="MKHE01000016">
    <property type="protein sequence ID" value="OWK07279.1"/>
    <property type="molecule type" value="Genomic_DNA"/>
</dbReference>
<keyword evidence="11" id="KW-0865">Zymogen</keyword>
<dbReference type="GO" id="GO:0006508">
    <property type="term" value="P:proteolysis"/>
    <property type="evidence" value="ECO:0007669"/>
    <property type="project" value="UniProtKB-KW"/>
</dbReference>
<dbReference type="Proteomes" id="UP000242450">
    <property type="component" value="Chromosome 16"/>
</dbReference>
<evidence type="ECO:0008006" key="20">
    <source>
        <dbReference type="Google" id="ProtNLM"/>
    </source>
</evidence>
<dbReference type="SMART" id="SM00042">
    <property type="entry name" value="CUB"/>
    <property type="match status" value="5"/>
</dbReference>
<evidence type="ECO:0000256" key="7">
    <source>
        <dbReference type="ARBA" id="ARBA00022801"/>
    </source>
</evidence>